<dbReference type="KEGG" id="gai:IMCC3135_00160"/>
<sequence length="279" mass="31078">MHESLQKAVTKVLSPLVRLLLRHGVSHAEFANWAKQAYVTEASEHFGIKGKSPTVSRMAIMTGINRKEVKRIRELPSEVGTGVSKFNRAVRVVTGWLQDQEFQNDRGKPDVLRYGDPEDSFNQLVKRYGGDVPARAMLDELKRVGTVDHQEDKVTLQHAGYVPHQSESALLDIFALSATDLLTTLEHNLHKTDQRRLQMSVAYDDVTTEGREHFRKLSAKQGMALLKVLDKSLAGFDKGTTSSVTGEGSHRIGLGVYWIEDISSQDELAAASDKEDKPT</sequence>
<organism evidence="1 2">
    <name type="scientific">Granulosicoccus antarcticus IMCC3135</name>
    <dbReference type="NCBI Taxonomy" id="1192854"/>
    <lineage>
        <taxon>Bacteria</taxon>
        <taxon>Pseudomonadati</taxon>
        <taxon>Pseudomonadota</taxon>
        <taxon>Gammaproteobacteria</taxon>
        <taxon>Chromatiales</taxon>
        <taxon>Granulosicoccaceae</taxon>
        <taxon>Granulosicoccus</taxon>
    </lineage>
</organism>
<dbReference type="Proteomes" id="UP000250079">
    <property type="component" value="Chromosome"/>
</dbReference>
<dbReference type="AlphaFoldDB" id="A0A2Z2NGH8"/>
<accession>A0A2Z2NGH8</accession>
<dbReference type="OrthoDB" id="6356376at2"/>
<reference evidence="1 2" key="1">
    <citation type="submission" date="2016-12" db="EMBL/GenBank/DDBJ databases">
        <authorList>
            <person name="Song W.-J."/>
            <person name="Kurnit D.M."/>
        </authorList>
    </citation>
    <scope>NUCLEOTIDE SEQUENCE [LARGE SCALE GENOMIC DNA]</scope>
    <source>
        <strain evidence="1 2">IMCC3135</strain>
    </source>
</reference>
<protein>
    <submittedName>
        <fullName evidence="1">Uncharacterized protein</fullName>
    </submittedName>
</protein>
<name>A0A2Z2NGH8_9GAMM</name>
<keyword evidence="2" id="KW-1185">Reference proteome</keyword>
<gene>
    <name evidence="1" type="ORF">IMCC3135_00160</name>
</gene>
<dbReference type="InterPro" id="IPR045445">
    <property type="entry name" value="DUF6502"/>
</dbReference>
<evidence type="ECO:0000313" key="1">
    <source>
        <dbReference type="EMBL" id="ASJ70163.1"/>
    </source>
</evidence>
<dbReference type="Pfam" id="PF20112">
    <property type="entry name" value="DUF6502"/>
    <property type="match status" value="1"/>
</dbReference>
<evidence type="ECO:0000313" key="2">
    <source>
        <dbReference type="Proteomes" id="UP000250079"/>
    </source>
</evidence>
<proteinExistence type="predicted"/>
<dbReference type="RefSeq" id="WP_088915729.1">
    <property type="nucleotide sequence ID" value="NZ_CP018632.1"/>
</dbReference>
<dbReference type="EMBL" id="CP018632">
    <property type="protein sequence ID" value="ASJ70163.1"/>
    <property type="molecule type" value="Genomic_DNA"/>
</dbReference>